<feature type="domain" description="Heterokaryon incompatibility" evidence="2">
    <location>
        <begin position="25"/>
        <end position="112"/>
    </location>
</feature>
<dbReference type="AlphaFoldDB" id="A0A194WTH5"/>
<dbReference type="GO" id="GO:0043531">
    <property type="term" value="F:ADP binding"/>
    <property type="evidence" value="ECO:0007669"/>
    <property type="project" value="InterPro"/>
</dbReference>
<evidence type="ECO:0000259" key="1">
    <source>
        <dbReference type="Pfam" id="PF00931"/>
    </source>
</evidence>
<dbReference type="Pfam" id="PF00931">
    <property type="entry name" value="NB-ARC"/>
    <property type="match status" value="1"/>
</dbReference>
<dbReference type="Gene3D" id="3.40.50.300">
    <property type="entry name" value="P-loop containing nucleotide triphosphate hydrolases"/>
    <property type="match status" value="1"/>
</dbReference>
<feature type="domain" description="DUF7779" evidence="3">
    <location>
        <begin position="540"/>
        <end position="649"/>
    </location>
</feature>
<dbReference type="KEGG" id="psco:LY89DRAFT_739898"/>
<dbReference type="InterPro" id="IPR002182">
    <property type="entry name" value="NB-ARC"/>
</dbReference>
<evidence type="ECO:0000313" key="4">
    <source>
        <dbReference type="EMBL" id="KUJ10917.1"/>
    </source>
</evidence>
<dbReference type="RefSeq" id="XP_018065272.1">
    <property type="nucleotide sequence ID" value="XM_018220526.1"/>
</dbReference>
<feature type="domain" description="NB-ARC" evidence="1">
    <location>
        <begin position="308"/>
        <end position="445"/>
    </location>
</feature>
<dbReference type="PANTHER" id="PTHR10622">
    <property type="entry name" value="HET DOMAIN-CONTAINING PROTEIN"/>
    <property type="match status" value="1"/>
</dbReference>
<dbReference type="Pfam" id="PF25000">
    <property type="entry name" value="DUF7779"/>
    <property type="match status" value="1"/>
</dbReference>
<dbReference type="Pfam" id="PF06985">
    <property type="entry name" value="HET"/>
    <property type="match status" value="1"/>
</dbReference>
<evidence type="ECO:0000259" key="2">
    <source>
        <dbReference type="Pfam" id="PF06985"/>
    </source>
</evidence>
<name>A0A194WTH5_MOLSC</name>
<dbReference type="SUPFAM" id="SSF52540">
    <property type="entry name" value="P-loop containing nucleoside triphosphate hydrolases"/>
    <property type="match status" value="1"/>
</dbReference>
<sequence length="770" mass="88333">MRLLERNNDGEFSLTKDFGDHVFRYAILSHTWGADTEEVTFRDLMDGTGKSKAGYGKIRFCGEQARRDGLYYFWVDTCCIDKSNNTELAEAINSMFRWYRESTKCYVYLSDVSITKPNTSTPLSEFTWESAFRASRWFTRGWTLQELLAPDSVELFSRAGKRLGDKKTLEQQIHEITGIAVLALQGAPLSQFRVDDRLLWAENRQTARKEDKAYSLLGIFNVYMPLIYGEGRDNVLIRLREEIDKSSRKLDRLPSPKQQHELYITEGTSYRPLKYSCPNFTGRADFISRLRDFFGPETTSRLRRRDFVLYGLGGCGKTQICLKFAEESTHMFWKIFWIDATSATTLDLSFREIALDPAATYDGVEDSIDSIVRWLSRQDKEWLVIFDNADEEPETVERFLAPSNRGNTLITSRNPNMRQLVHEGAFAQVEQMEEGEAISLLCMVAHITNPSDETLARLRLIVNELGFIPLAIRHAGVAIAHGFCNYRDYLEMFHQHPLRLLAHPSFKGASQYDLNLIATWETSLVAIQGNAVTEGGQVLNSALHIFRIFSFFHPNGIMDDIFRRAASFGDALPPDENFSPALGLPEARDHLPRHILPTHEQGGWDPIIFKEAIRMLLKHSFIQIDVSNGVYSVHPLVQYWARHRMTKEEQADAFRTATALLATAAGSRSTEENYTFRRQLIPHVHALYQFRVETGLPDQYYDDASNYFWTLYEENEYWKDAEKLGQTVMKKRLGVLGETHPSTVESMARLALTLRQLDSGKGLKNCSRRR</sequence>
<dbReference type="InterPro" id="IPR056681">
    <property type="entry name" value="DUF7779"/>
</dbReference>
<dbReference type="PANTHER" id="PTHR10622:SF11">
    <property type="entry name" value="HET-DOMAIN-CONTAINING PROTEIN"/>
    <property type="match status" value="1"/>
</dbReference>
<keyword evidence="5" id="KW-1185">Reference proteome</keyword>
<accession>A0A194WTH5</accession>
<dbReference type="InterPro" id="IPR011990">
    <property type="entry name" value="TPR-like_helical_dom_sf"/>
</dbReference>
<evidence type="ECO:0000313" key="5">
    <source>
        <dbReference type="Proteomes" id="UP000070700"/>
    </source>
</evidence>
<reference evidence="4 5" key="1">
    <citation type="submission" date="2015-10" db="EMBL/GenBank/DDBJ databases">
        <title>Full genome of DAOMC 229536 Phialocephala scopiformis, a fungal endophyte of spruce producing the potent anti-insectan compound rugulosin.</title>
        <authorList>
            <consortium name="DOE Joint Genome Institute"/>
            <person name="Walker A.K."/>
            <person name="Frasz S.L."/>
            <person name="Seifert K.A."/>
            <person name="Miller J.D."/>
            <person name="Mondo S.J."/>
            <person name="Labutti K."/>
            <person name="Lipzen A."/>
            <person name="Dockter R."/>
            <person name="Kennedy M."/>
            <person name="Grigoriev I.V."/>
            <person name="Spatafora J.W."/>
        </authorList>
    </citation>
    <scope>NUCLEOTIDE SEQUENCE [LARGE SCALE GENOMIC DNA]</scope>
    <source>
        <strain evidence="4 5">CBS 120377</strain>
    </source>
</reference>
<organism evidence="4 5">
    <name type="scientific">Mollisia scopiformis</name>
    <name type="common">Conifer needle endophyte fungus</name>
    <name type="synonym">Phialocephala scopiformis</name>
    <dbReference type="NCBI Taxonomy" id="149040"/>
    <lineage>
        <taxon>Eukaryota</taxon>
        <taxon>Fungi</taxon>
        <taxon>Dikarya</taxon>
        <taxon>Ascomycota</taxon>
        <taxon>Pezizomycotina</taxon>
        <taxon>Leotiomycetes</taxon>
        <taxon>Helotiales</taxon>
        <taxon>Mollisiaceae</taxon>
        <taxon>Mollisia</taxon>
    </lineage>
</organism>
<gene>
    <name evidence="4" type="ORF">LY89DRAFT_739898</name>
</gene>
<dbReference type="InterPro" id="IPR010730">
    <property type="entry name" value="HET"/>
</dbReference>
<dbReference type="Proteomes" id="UP000070700">
    <property type="component" value="Unassembled WGS sequence"/>
</dbReference>
<dbReference type="STRING" id="149040.A0A194WTH5"/>
<dbReference type="GeneID" id="28830252"/>
<dbReference type="InParanoid" id="A0A194WTH5"/>
<proteinExistence type="predicted"/>
<dbReference type="Gene3D" id="1.25.40.10">
    <property type="entry name" value="Tetratricopeptide repeat domain"/>
    <property type="match status" value="1"/>
</dbReference>
<dbReference type="OrthoDB" id="674604at2759"/>
<dbReference type="InterPro" id="IPR027417">
    <property type="entry name" value="P-loop_NTPase"/>
</dbReference>
<evidence type="ECO:0000259" key="3">
    <source>
        <dbReference type="Pfam" id="PF25000"/>
    </source>
</evidence>
<dbReference type="EMBL" id="KQ947428">
    <property type="protein sequence ID" value="KUJ10917.1"/>
    <property type="molecule type" value="Genomic_DNA"/>
</dbReference>
<protein>
    <submittedName>
        <fullName evidence="4">HET-domain-containing protein</fullName>
    </submittedName>
</protein>